<dbReference type="PANTHER" id="PTHR28259:SF1">
    <property type="entry name" value="FLUORIDE EXPORT PROTEIN 1-RELATED"/>
    <property type="match status" value="1"/>
</dbReference>
<comment type="catalytic activity">
    <reaction evidence="11">
        <text>fluoride(in) = fluoride(out)</text>
        <dbReference type="Rhea" id="RHEA:76159"/>
        <dbReference type="ChEBI" id="CHEBI:17051"/>
    </reaction>
    <physiologicalReaction direction="left-to-right" evidence="11">
        <dbReference type="Rhea" id="RHEA:76160"/>
    </physiologicalReaction>
</comment>
<dbReference type="HAMAP" id="MF_00454">
    <property type="entry name" value="FluC"/>
    <property type="match status" value="1"/>
</dbReference>
<dbReference type="InterPro" id="IPR003691">
    <property type="entry name" value="FluC"/>
</dbReference>
<dbReference type="GO" id="GO:0005886">
    <property type="term" value="C:plasma membrane"/>
    <property type="evidence" value="ECO:0007669"/>
    <property type="project" value="UniProtKB-SubCell"/>
</dbReference>
<protein>
    <recommendedName>
        <fullName evidence="12">Fluoride-specific ion channel FluC</fullName>
    </recommendedName>
</protein>
<evidence type="ECO:0000256" key="2">
    <source>
        <dbReference type="ARBA" id="ARBA00022475"/>
    </source>
</evidence>
<keyword evidence="4 12" id="KW-0812">Transmembrane</keyword>
<feature type="transmembrane region" description="Helical" evidence="12">
    <location>
        <begin position="65"/>
        <end position="88"/>
    </location>
</feature>
<proteinExistence type="inferred from homology"/>
<feature type="transmembrane region" description="Helical" evidence="12">
    <location>
        <begin position="94"/>
        <end position="117"/>
    </location>
</feature>
<dbReference type="GO" id="GO:0140114">
    <property type="term" value="P:cellular detoxification of fluoride"/>
    <property type="evidence" value="ECO:0007669"/>
    <property type="project" value="UniProtKB-UniRule"/>
</dbReference>
<keyword evidence="6" id="KW-0915">Sodium</keyword>
<comment type="subcellular location">
    <subcellularLocation>
        <location evidence="1 12">Cell membrane</location>
        <topology evidence="1 12">Multi-pass membrane protein</topology>
    </subcellularLocation>
</comment>
<dbReference type="PANTHER" id="PTHR28259">
    <property type="entry name" value="FLUORIDE EXPORT PROTEIN 1-RELATED"/>
    <property type="match status" value="1"/>
</dbReference>
<evidence type="ECO:0000313" key="14">
    <source>
        <dbReference type="Proteomes" id="UP000219353"/>
    </source>
</evidence>
<evidence type="ECO:0000256" key="4">
    <source>
        <dbReference type="ARBA" id="ARBA00022692"/>
    </source>
</evidence>
<keyword evidence="3" id="KW-0997">Cell inner membrane</keyword>
<comment type="caution">
    <text evidence="12">Lacks conserved residue(s) required for the propagation of feature annotation.</text>
</comment>
<evidence type="ECO:0000256" key="1">
    <source>
        <dbReference type="ARBA" id="ARBA00004651"/>
    </source>
</evidence>
<keyword evidence="2 12" id="KW-1003">Cell membrane</keyword>
<name>A0A285IT10_9GAMM</name>
<evidence type="ECO:0000256" key="7">
    <source>
        <dbReference type="ARBA" id="ARBA00023065"/>
    </source>
</evidence>
<accession>A0A285IT10</accession>
<dbReference type="GO" id="GO:0062054">
    <property type="term" value="F:fluoride channel activity"/>
    <property type="evidence" value="ECO:0007669"/>
    <property type="project" value="UniProtKB-UniRule"/>
</dbReference>
<dbReference type="AlphaFoldDB" id="A0A285IT10"/>
<evidence type="ECO:0000256" key="6">
    <source>
        <dbReference type="ARBA" id="ARBA00023053"/>
    </source>
</evidence>
<evidence type="ECO:0000256" key="9">
    <source>
        <dbReference type="ARBA" id="ARBA00023303"/>
    </source>
</evidence>
<dbReference type="RefSeq" id="WP_245861520.1">
    <property type="nucleotide sequence ID" value="NZ_OBEB01000003.1"/>
</dbReference>
<evidence type="ECO:0000313" key="13">
    <source>
        <dbReference type="EMBL" id="SNY50953.1"/>
    </source>
</evidence>
<evidence type="ECO:0000256" key="5">
    <source>
        <dbReference type="ARBA" id="ARBA00022989"/>
    </source>
</evidence>
<organism evidence="13 14">
    <name type="scientific">Arsukibacterium tuosuense</name>
    <dbReference type="NCBI Taxonomy" id="1323745"/>
    <lineage>
        <taxon>Bacteria</taxon>
        <taxon>Pseudomonadati</taxon>
        <taxon>Pseudomonadota</taxon>
        <taxon>Gammaproteobacteria</taxon>
        <taxon>Chromatiales</taxon>
        <taxon>Chromatiaceae</taxon>
        <taxon>Arsukibacterium</taxon>
    </lineage>
</organism>
<evidence type="ECO:0000256" key="11">
    <source>
        <dbReference type="ARBA" id="ARBA00035585"/>
    </source>
</evidence>
<gene>
    <name evidence="12" type="primary">fluC</name>
    <name evidence="12" type="synonym">crcB</name>
    <name evidence="13" type="ORF">SAMN06297280_1717</name>
</gene>
<keyword evidence="9 12" id="KW-0407">Ion channel</keyword>
<evidence type="ECO:0000256" key="12">
    <source>
        <dbReference type="HAMAP-Rule" id="MF_00454"/>
    </source>
</evidence>
<keyword evidence="8 12" id="KW-0472">Membrane</keyword>
<keyword evidence="7 12" id="KW-0406">Ion transport</keyword>
<dbReference type="EMBL" id="OBEB01000003">
    <property type="protein sequence ID" value="SNY50953.1"/>
    <property type="molecule type" value="Genomic_DNA"/>
</dbReference>
<evidence type="ECO:0000256" key="10">
    <source>
        <dbReference type="ARBA" id="ARBA00035120"/>
    </source>
</evidence>
<comment type="similarity">
    <text evidence="10 12">Belongs to the fluoride channel Fluc/FEX (TC 1.A.43) family.</text>
</comment>
<keyword evidence="14" id="KW-1185">Reference proteome</keyword>
<evidence type="ECO:0000256" key="8">
    <source>
        <dbReference type="ARBA" id="ARBA00023136"/>
    </source>
</evidence>
<evidence type="ECO:0000256" key="3">
    <source>
        <dbReference type="ARBA" id="ARBA00022519"/>
    </source>
</evidence>
<keyword evidence="5 12" id="KW-1133">Transmembrane helix</keyword>
<comment type="function">
    <text evidence="12">Fluoride-specific ion channel. Important for reducing fluoride concentration in the cell, thus reducing its toxicity.</text>
</comment>
<dbReference type="Pfam" id="PF02537">
    <property type="entry name" value="CRCB"/>
    <property type="match status" value="1"/>
</dbReference>
<reference evidence="14" key="1">
    <citation type="submission" date="2017-09" db="EMBL/GenBank/DDBJ databases">
        <authorList>
            <person name="Varghese N."/>
            <person name="Submissions S."/>
        </authorList>
    </citation>
    <scope>NUCLEOTIDE SEQUENCE [LARGE SCALE GENOMIC DNA]</scope>
    <source>
        <strain evidence="14">CGMCC 1.12461</strain>
    </source>
</reference>
<sequence length="128" mass="13743">MAVGVGSAIGALLRFACSLWLATPDGSLPLATLLVNVLGSFWIGCYVSLTGPDGRWQVSAWQKQFMLSGVCAGFTTFSLFSLEFMQLLQAGQVLLAWSYVVLSLILWLLACLAGLTLGARANRLRSLN</sequence>
<feature type="transmembrane region" description="Helical" evidence="12">
    <location>
        <begin position="28"/>
        <end position="49"/>
    </location>
</feature>
<keyword evidence="12" id="KW-0813">Transport</keyword>
<dbReference type="Proteomes" id="UP000219353">
    <property type="component" value="Unassembled WGS sequence"/>
</dbReference>